<keyword evidence="2" id="KW-1185">Reference proteome</keyword>
<name>A0A0A6P3Q9_9GAMM</name>
<gene>
    <name evidence="1" type="ORF">PN36_01450</name>
</gene>
<evidence type="ECO:0000313" key="2">
    <source>
        <dbReference type="Proteomes" id="UP000030428"/>
    </source>
</evidence>
<reference evidence="1 2" key="1">
    <citation type="journal article" date="2016" name="Front. Microbiol.">
        <title>Single-Cell (Meta-)Genomics of a Dimorphic Candidatus Thiomargarita nelsonii Reveals Genomic Plasticity.</title>
        <authorList>
            <person name="Flood B.E."/>
            <person name="Fliss P."/>
            <person name="Jones D.S."/>
            <person name="Dick G.J."/>
            <person name="Jain S."/>
            <person name="Kaster A.K."/>
            <person name="Winkel M."/>
            <person name="Mussmann M."/>
            <person name="Bailey J."/>
        </authorList>
    </citation>
    <scope>NUCLEOTIDE SEQUENCE [LARGE SCALE GENOMIC DNA]</scope>
    <source>
        <strain evidence="1">Hydrate Ridge</strain>
    </source>
</reference>
<protein>
    <submittedName>
        <fullName evidence="1">Uncharacterized protein</fullName>
    </submittedName>
</protein>
<dbReference type="AlphaFoldDB" id="A0A0A6P3Q9"/>
<evidence type="ECO:0000313" key="1">
    <source>
        <dbReference type="EMBL" id="KHD05398.1"/>
    </source>
</evidence>
<comment type="caution">
    <text evidence="1">The sequence shown here is derived from an EMBL/GenBank/DDBJ whole genome shotgun (WGS) entry which is preliminary data.</text>
</comment>
<sequence length="300" mass="34656">MTNKTPQHFAQEINRIQKQGQKQYAQWNNELFLEICKGAARLCWHNIRNQPNKEKVFAGYMDLIREGIGSAYITQSLQEWQYDYLIKYKKASNQQLNITWDSFLEYCLLKEMPLTLSQVPAAQQLELITKIWNLGENIRQEAPWMGLYILSRAEELPALTKIEEFIIEIMAPQLRPPEKARPPYRVSILDGRDIHDNFLPGDMHQVAPSVVCVHDRRLDGVYGGIFMNNAPKTLLYHNQCLGDTQTEESDINLTFEDSSVTMQSNKVELTRLGEHYSYLFCGQLLVSAVDSQRIWQVVAG</sequence>
<proteinExistence type="predicted"/>
<accession>A0A0A6P3Q9</accession>
<organism evidence="1 2">
    <name type="scientific">Candidatus Thiomargarita nelsonii</name>
    <dbReference type="NCBI Taxonomy" id="1003181"/>
    <lineage>
        <taxon>Bacteria</taxon>
        <taxon>Pseudomonadati</taxon>
        <taxon>Pseudomonadota</taxon>
        <taxon>Gammaproteobacteria</taxon>
        <taxon>Thiotrichales</taxon>
        <taxon>Thiotrichaceae</taxon>
        <taxon>Thiomargarita</taxon>
    </lineage>
</organism>
<dbReference type="Proteomes" id="UP000030428">
    <property type="component" value="Unassembled WGS sequence"/>
</dbReference>
<dbReference type="EMBL" id="JSZA02000004">
    <property type="protein sequence ID" value="KHD05398.1"/>
    <property type="molecule type" value="Genomic_DNA"/>
</dbReference>